<keyword evidence="6" id="KW-1185">Reference proteome</keyword>
<dbReference type="Gene3D" id="3.40.630.30">
    <property type="match status" value="1"/>
</dbReference>
<name>A0A4Q2SYX6_9ACTN</name>
<dbReference type="OrthoDB" id="3172472at2"/>
<comment type="caution">
    <text evidence="5">The sequence shown here is derived from an EMBL/GenBank/DDBJ whole genome shotgun (WGS) entry which is preliminary data.</text>
</comment>
<feature type="domain" description="N-acetyltransferase" evidence="4">
    <location>
        <begin position="47"/>
        <end position="197"/>
    </location>
</feature>
<protein>
    <submittedName>
        <fullName evidence="5">GNAT family N-acetyltransferase</fullName>
    </submittedName>
</protein>
<accession>A0A4Q2SYX6</accession>
<organism evidence="5 6">
    <name type="scientific">Nocardioides zhouii</name>
    <dbReference type="NCBI Taxonomy" id="1168729"/>
    <lineage>
        <taxon>Bacteria</taxon>
        <taxon>Bacillati</taxon>
        <taxon>Actinomycetota</taxon>
        <taxon>Actinomycetes</taxon>
        <taxon>Propionibacteriales</taxon>
        <taxon>Nocardioidaceae</taxon>
        <taxon>Nocardioides</taxon>
    </lineage>
</organism>
<dbReference type="Proteomes" id="UP000291101">
    <property type="component" value="Unassembled WGS sequence"/>
</dbReference>
<evidence type="ECO:0000256" key="2">
    <source>
        <dbReference type="ARBA" id="ARBA00023315"/>
    </source>
</evidence>
<evidence type="ECO:0000256" key="1">
    <source>
        <dbReference type="ARBA" id="ARBA00022679"/>
    </source>
</evidence>
<dbReference type="GO" id="GO:0016747">
    <property type="term" value="F:acyltransferase activity, transferring groups other than amino-acyl groups"/>
    <property type="evidence" value="ECO:0007669"/>
    <property type="project" value="InterPro"/>
</dbReference>
<dbReference type="InterPro" id="IPR000182">
    <property type="entry name" value="GNAT_dom"/>
</dbReference>
<keyword evidence="2" id="KW-0012">Acyltransferase</keyword>
<gene>
    <name evidence="5" type="ORF">EUA94_08660</name>
</gene>
<dbReference type="SUPFAM" id="SSF55729">
    <property type="entry name" value="Acyl-CoA N-acyltransferases (Nat)"/>
    <property type="match status" value="1"/>
</dbReference>
<dbReference type="InterPro" id="IPR016181">
    <property type="entry name" value="Acyl_CoA_acyltransferase"/>
</dbReference>
<feature type="region of interest" description="Disordered" evidence="3">
    <location>
        <begin position="1"/>
        <end position="36"/>
    </location>
</feature>
<dbReference type="AlphaFoldDB" id="A0A4Q2SYX6"/>
<dbReference type="PANTHER" id="PTHR43877">
    <property type="entry name" value="AMINOALKYLPHOSPHONATE N-ACETYLTRANSFERASE-RELATED-RELATED"/>
    <property type="match status" value="1"/>
</dbReference>
<evidence type="ECO:0000259" key="4">
    <source>
        <dbReference type="PROSITE" id="PS51186"/>
    </source>
</evidence>
<sequence length="197" mass="21364">MRPGLGGEPSRHPRRRTSRQRRSRRASPGRAPRRVRPGVGVLNGVEVTVRPATRADVDFLTTVVIEATLHQGRLPDDFDEVDYRAGFGAWTAEQVDGDGAGSSISVVEVDGEPAGRLRVVRRGGLVEIAGLQLLPDHQSRGVGRTIVEGVVASARADGLPVELGVEKDNPRARAFWESCGFAYVGEDETEHRLRLAT</sequence>
<feature type="compositionally biased region" description="Basic residues" evidence="3">
    <location>
        <begin position="12"/>
        <end position="36"/>
    </location>
</feature>
<dbReference type="PROSITE" id="PS51186">
    <property type="entry name" value="GNAT"/>
    <property type="match status" value="1"/>
</dbReference>
<keyword evidence="1 5" id="KW-0808">Transferase</keyword>
<dbReference type="CDD" id="cd04301">
    <property type="entry name" value="NAT_SF"/>
    <property type="match status" value="1"/>
</dbReference>
<evidence type="ECO:0000313" key="6">
    <source>
        <dbReference type="Proteomes" id="UP000291101"/>
    </source>
</evidence>
<dbReference type="EMBL" id="SDWV01000007">
    <property type="protein sequence ID" value="RYC11435.1"/>
    <property type="molecule type" value="Genomic_DNA"/>
</dbReference>
<dbReference type="InterPro" id="IPR050832">
    <property type="entry name" value="Bact_Acetyltransf"/>
</dbReference>
<reference evidence="5 6" key="1">
    <citation type="submission" date="2019-01" db="EMBL/GenBank/DDBJ databases">
        <title>Novel species of Nocardioides.</title>
        <authorList>
            <person name="Liu Q."/>
            <person name="X Y.-H."/>
        </authorList>
    </citation>
    <scope>NUCLEOTIDE SEQUENCE [LARGE SCALE GENOMIC DNA]</scope>
    <source>
        <strain evidence="5 6">HLT2-9</strain>
    </source>
</reference>
<evidence type="ECO:0000313" key="5">
    <source>
        <dbReference type="EMBL" id="RYC11435.1"/>
    </source>
</evidence>
<proteinExistence type="predicted"/>
<dbReference type="Pfam" id="PF00583">
    <property type="entry name" value="Acetyltransf_1"/>
    <property type="match status" value="1"/>
</dbReference>
<evidence type="ECO:0000256" key="3">
    <source>
        <dbReference type="SAM" id="MobiDB-lite"/>
    </source>
</evidence>